<protein>
    <submittedName>
        <fullName evidence="3">Amylo-alpha-1,6-glucosidase</fullName>
    </submittedName>
</protein>
<accession>A0A9Q9MGZ5</accession>
<reference evidence="3" key="1">
    <citation type="submission" date="2021-04" db="EMBL/GenBank/DDBJ databases">
        <title>Dactylosporangium aurantiacum NRRL B-8018 full assembly.</title>
        <authorList>
            <person name="Hartkoorn R.C."/>
            <person name="Beaudoing E."/>
            <person name="Hot D."/>
        </authorList>
    </citation>
    <scope>NUCLEOTIDE SEQUENCE</scope>
    <source>
        <strain evidence="3">NRRL B-8018</strain>
    </source>
</reference>
<name>A0A9Q9MGZ5_9ACTN</name>
<gene>
    <name evidence="3" type="ORF">Daura_23385</name>
</gene>
<dbReference type="GO" id="GO:0005975">
    <property type="term" value="P:carbohydrate metabolic process"/>
    <property type="evidence" value="ECO:0007669"/>
    <property type="project" value="InterPro"/>
</dbReference>
<dbReference type="RefSeq" id="WP_033361583.1">
    <property type="nucleotide sequence ID" value="NZ_CP073767.1"/>
</dbReference>
<dbReference type="InterPro" id="IPR054491">
    <property type="entry name" value="MGH1-like_GH"/>
</dbReference>
<feature type="domain" description="Mannosylglycerate hydrolase MGH1-like glycoside hydrolase" evidence="2">
    <location>
        <begin position="337"/>
        <end position="575"/>
    </location>
</feature>
<dbReference type="InterPro" id="IPR012341">
    <property type="entry name" value="6hp_glycosidase-like_sf"/>
</dbReference>
<sequence length="676" mass="71660">MTAEQSTQPLLHDLVPTVAAPSSALSGRDGQIRAAGVQGLFHVDRRVLSEAVLRVDGHEPEPISYAPAGPGAARFVGLLRHFGGRTPDTAVRVDRLRRVLPSAMSEQIRVTSAALDTVSCTVTLDLASDNALIERVKDGAAEPPRATTATSDGLAWPGGTTVAAAEALVTTSPARLSWLVTLAPGESVTLRWRVDLQSRGAVVAAPDRPVEWARPDVRADDRRLVRLLDQALDDLESLRLTDDPGSGDTFLGAGVPWFLALFGRDSIWAARMLLPLGTDLAAGTLRVLARRQGQRLDPRTAEAPGKIVHEIRQESVTLPASYYGTIDATPLWISLLHDAWCWGMPADQVAALLPNLDAALTWIERYADADGDGFLEYVDATGQGLANQGWKDSADAVRHRDGRLATAPIALCEVQGYAYAAAMHGARLLDAFGRPGADRWRDYADAMAARFRERFWVPGPDGGYPALALDGDKRQVDALTSNIGHLLGTGLLNADEEKAVAERLVAPDLASGYGLRTMSTRDGGYAPLSYHCGSVWPHDTAIVMLGMTRAGHSDAAAVLAEGLLTAAEAFEYRHPELYAGDSSTDTGRPVPYPASCRPQAWSAAASVAILQALLGLDPDVPAGRLSLAPPAARPLGAITAKGLRIAGRSVDITVARGAQPAVAGLPDGITVRTAMP</sequence>
<evidence type="ECO:0000313" key="4">
    <source>
        <dbReference type="Proteomes" id="UP001058003"/>
    </source>
</evidence>
<dbReference type="Proteomes" id="UP001058003">
    <property type="component" value="Chromosome"/>
</dbReference>
<keyword evidence="4" id="KW-1185">Reference proteome</keyword>
<evidence type="ECO:0000259" key="2">
    <source>
        <dbReference type="Pfam" id="PF22422"/>
    </source>
</evidence>
<dbReference type="AlphaFoldDB" id="A0A9Q9MGZ5"/>
<dbReference type="EMBL" id="CP073767">
    <property type="protein sequence ID" value="UWZ58853.1"/>
    <property type="molecule type" value="Genomic_DNA"/>
</dbReference>
<dbReference type="KEGG" id="daur:Daura_23385"/>
<dbReference type="InterPro" id="IPR008928">
    <property type="entry name" value="6-hairpin_glycosidase_sf"/>
</dbReference>
<evidence type="ECO:0000259" key="1">
    <source>
        <dbReference type="Pfam" id="PF14742"/>
    </source>
</evidence>
<dbReference type="Gene3D" id="1.50.10.10">
    <property type="match status" value="1"/>
</dbReference>
<organism evidence="3 4">
    <name type="scientific">Dactylosporangium aurantiacum</name>
    <dbReference type="NCBI Taxonomy" id="35754"/>
    <lineage>
        <taxon>Bacteria</taxon>
        <taxon>Bacillati</taxon>
        <taxon>Actinomycetota</taxon>
        <taxon>Actinomycetes</taxon>
        <taxon>Micromonosporales</taxon>
        <taxon>Micromonosporaceae</taxon>
        <taxon>Dactylosporangium</taxon>
    </lineage>
</organism>
<feature type="domain" description="Putative glycogen debranching enzyme N-terminal" evidence="1">
    <location>
        <begin position="20"/>
        <end position="193"/>
    </location>
</feature>
<dbReference type="SUPFAM" id="SSF48208">
    <property type="entry name" value="Six-hairpin glycosidases"/>
    <property type="match status" value="1"/>
</dbReference>
<dbReference type="InterPro" id="IPR032856">
    <property type="entry name" value="GDE_N_bis"/>
</dbReference>
<dbReference type="Pfam" id="PF14742">
    <property type="entry name" value="GDE_N_bis"/>
    <property type="match status" value="1"/>
</dbReference>
<proteinExistence type="predicted"/>
<dbReference type="OrthoDB" id="9759959at2"/>
<evidence type="ECO:0000313" key="3">
    <source>
        <dbReference type="EMBL" id="UWZ58853.1"/>
    </source>
</evidence>
<dbReference type="Pfam" id="PF22422">
    <property type="entry name" value="MGH1-like_GH"/>
    <property type="match status" value="1"/>
</dbReference>